<dbReference type="GO" id="GO:0005886">
    <property type="term" value="C:plasma membrane"/>
    <property type="evidence" value="ECO:0007669"/>
    <property type="project" value="TreeGrafter"/>
</dbReference>
<feature type="transmembrane region" description="Helical" evidence="3">
    <location>
        <begin position="620"/>
        <end position="645"/>
    </location>
</feature>
<dbReference type="GO" id="GO:0004222">
    <property type="term" value="F:metalloendopeptidase activity"/>
    <property type="evidence" value="ECO:0007669"/>
    <property type="project" value="InterPro"/>
</dbReference>
<dbReference type="GO" id="GO:0046872">
    <property type="term" value="F:metal ion binding"/>
    <property type="evidence" value="ECO:0007669"/>
    <property type="project" value="UniProtKB-KW"/>
</dbReference>
<keyword evidence="3" id="KW-0812">Transmembrane</keyword>
<protein>
    <recommendedName>
        <fullName evidence="4">Peptidase M12B domain-containing protein</fullName>
    </recommendedName>
</protein>
<dbReference type="InterPro" id="IPR024079">
    <property type="entry name" value="MetalloPept_cat_dom_sf"/>
</dbReference>
<keyword evidence="1" id="KW-0862">Zinc</keyword>
<keyword evidence="6" id="KW-1185">Reference proteome</keyword>
<dbReference type="Proteomes" id="UP000821837">
    <property type="component" value="Chromosome 5"/>
</dbReference>
<feature type="binding site" evidence="1">
    <location>
        <position position="432"/>
    </location>
    <ligand>
        <name>Zn(2+)</name>
        <dbReference type="ChEBI" id="CHEBI:29105"/>
        <note>catalytic</note>
    </ligand>
</feature>
<proteinExistence type="predicted"/>
<feature type="domain" description="Peptidase M12B" evidence="4">
    <location>
        <begin position="238"/>
        <end position="484"/>
    </location>
</feature>
<organism evidence="5 6">
    <name type="scientific">Rhipicephalus sanguineus</name>
    <name type="common">Brown dog tick</name>
    <name type="synonym">Ixodes sanguineus</name>
    <dbReference type="NCBI Taxonomy" id="34632"/>
    <lineage>
        <taxon>Eukaryota</taxon>
        <taxon>Metazoa</taxon>
        <taxon>Ecdysozoa</taxon>
        <taxon>Arthropoda</taxon>
        <taxon>Chelicerata</taxon>
        <taxon>Arachnida</taxon>
        <taxon>Acari</taxon>
        <taxon>Parasitiformes</taxon>
        <taxon>Ixodida</taxon>
        <taxon>Ixodoidea</taxon>
        <taxon>Ixodidae</taxon>
        <taxon>Rhipicephalinae</taxon>
        <taxon>Rhipicephalus</taxon>
        <taxon>Rhipicephalus</taxon>
    </lineage>
</organism>
<evidence type="ECO:0000259" key="4">
    <source>
        <dbReference type="PROSITE" id="PS50215"/>
    </source>
</evidence>
<keyword evidence="1" id="KW-0479">Metal-binding</keyword>
<feature type="region of interest" description="Disordered" evidence="2">
    <location>
        <begin position="514"/>
        <end position="553"/>
    </location>
</feature>
<evidence type="ECO:0000313" key="5">
    <source>
        <dbReference type="EMBL" id="KAH7951344.1"/>
    </source>
</evidence>
<dbReference type="PROSITE" id="PS50215">
    <property type="entry name" value="ADAM_MEPRO"/>
    <property type="match status" value="1"/>
</dbReference>
<comment type="caution">
    <text evidence="5">The sequence shown here is derived from an EMBL/GenBank/DDBJ whole genome shotgun (WGS) entry which is preliminary data.</text>
</comment>
<feature type="compositionally biased region" description="Low complexity" evidence="2">
    <location>
        <begin position="515"/>
        <end position="532"/>
    </location>
</feature>
<feature type="region of interest" description="Disordered" evidence="2">
    <location>
        <begin position="156"/>
        <end position="228"/>
    </location>
</feature>
<dbReference type="InterPro" id="IPR001590">
    <property type="entry name" value="Peptidase_M12B"/>
</dbReference>
<reference evidence="5" key="2">
    <citation type="submission" date="2021-09" db="EMBL/GenBank/DDBJ databases">
        <authorList>
            <person name="Jia N."/>
            <person name="Wang J."/>
            <person name="Shi W."/>
            <person name="Du L."/>
            <person name="Sun Y."/>
            <person name="Zhan W."/>
            <person name="Jiang J."/>
            <person name="Wang Q."/>
            <person name="Zhang B."/>
            <person name="Ji P."/>
            <person name="Sakyi L.B."/>
            <person name="Cui X."/>
            <person name="Yuan T."/>
            <person name="Jiang B."/>
            <person name="Yang W."/>
            <person name="Lam T.T.-Y."/>
            <person name="Chang Q."/>
            <person name="Ding S."/>
            <person name="Wang X."/>
            <person name="Zhu J."/>
            <person name="Ruan X."/>
            <person name="Zhao L."/>
            <person name="Wei J."/>
            <person name="Que T."/>
            <person name="Du C."/>
            <person name="Cheng J."/>
            <person name="Dai P."/>
            <person name="Han X."/>
            <person name="Huang E."/>
            <person name="Gao Y."/>
            <person name="Liu J."/>
            <person name="Shao H."/>
            <person name="Ye R."/>
            <person name="Li L."/>
            <person name="Wei W."/>
            <person name="Wang X."/>
            <person name="Wang C."/>
            <person name="Huo Q."/>
            <person name="Li W."/>
            <person name="Guo W."/>
            <person name="Chen H."/>
            <person name="Chen S."/>
            <person name="Zhou L."/>
            <person name="Zhou L."/>
            <person name="Ni X."/>
            <person name="Tian J."/>
            <person name="Zhou Y."/>
            <person name="Sheng Y."/>
            <person name="Liu T."/>
            <person name="Pan Y."/>
            <person name="Xia L."/>
            <person name="Li J."/>
            <person name="Zhao F."/>
            <person name="Cao W."/>
        </authorList>
    </citation>
    <scope>NUCLEOTIDE SEQUENCE</scope>
    <source>
        <strain evidence="5">Rsan-2018</strain>
        <tissue evidence="5">Larvae</tissue>
    </source>
</reference>
<evidence type="ECO:0000313" key="6">
    <source>
        <dbReference type="Proteomes" id="UP000821837"/>
    </source>
</evidence>
<dbReference type="EMBL" id="JABSTV010001251">
    <property type="protein sequence ID" value="KAH7951344.1"/>
    <property type="molecule type" value="Genomic_DNA"/>
</dbReference>
<reference evidence="5" key="1">
    <citation type="journal article" date="2020" name="Cell">
        <title>Large-Scale Comparative Analyses of Tick Genomes Elucidate Their Genetic Diversity and Vector Capacities.</title>
        <authorList>
            <consortium name="Tick Genome and Microbiome Consortium (TIGMIC)"/>
            <person name="Jia N."/>
            <person name="Wang J."/>
            <person name="Shi W."/>
            <person name="Du L."/>
            <person name="Sun Y."/>
            <person name="Zhan W."/>
            <person name="Jiang J.F."/>
            <person name="Wang Q."/>
            <person name="Zhang B."/>
            <person name="Ji P."/>
            <person name="Bell-Sakyi L."/>
            <person name="Cui X.M."/>
            <person name="Yuan T.T."/>
            <person name="Jiang B.G."/>
            <person name="Yang W.F."/>
            <person name="Lam T.T."/>
            <person name="Chang Q.C."/>
            <person name="Ding S.J."/>
            <person name="Wang X.J."/>
            <person name="Zhu J.G."/>
            <person name="Ruan X.D."/>
            <person name="Zhao L."/>
            <person name="Wei J.T."/>
            <person name="Ye R.Z."/>
            <person name="Que T.C."/>
            <person name="Du C.H."/>
            <person name="Zhou Y.H."/>
            <person name="Cheng J.X."/>
            <person name="Dai P.F."/>
            <person name="Guo W.B."/>
            <person name="Han X.H."/>
            <person name="Huang E.J."/>
            <person name="Li L.F."/>
            <person name="Wei W."/>
            <person name="Gao Y.C."/>
            <person name="Liu J.Z."/>
            <person name="Shao H.Z."/>
            <person name="Wang X."/>
            <person name="Wang C.C."/>
            <person name="Yang T.C."/>
            <person name="Huo Q.B."/>
            <person name="Li W."/>
            <person name="Chen H.Y."/>
            <person name="Chen S.E."/>
            <person name="Zhou L.G."/>
            <person name="Ni X.B."/>
            <person name="Tian J.H."/>
            <person name="Sheng Y."/>
            <person name="Liu T."/>
            <person name="Pan Y.S."/>
            <person name="Xia L.Y."/>
            <person name="Li J."/>
            <person name="Zhao F."/>
            <person name="Cao W.C."/>
        </authorList>
    </citation>
    <scope>NUCLEOTIDE SEQUENCE</scope>
    <source>
        <strain evidence="5">Rsan-2018</strain>
    </source>
</reference>
<dbReference type="AlphaFoldDB" id="A0A9D4PQN9"/>
<dbReference type="Pfam" id="PF13688">
    <property type="entry name" value="Reprolysin_5"/>
    <property type="match status" value="1"/>
</dbReference>
<name>A0A9D4PQN9_RHISA</name>
<dbReference type="PANTHER" id="PTHR45702:SF2">
    <property type="entry name" value="KUZBANIAN, ISOFORM A"/>
    <property type="match status" value="1"/>
</dbReference>
<dbReference type="Pfam" id="PF21299">
    <property type="entry name" value="ADAM10_Cys-rich"/>
    <property type="match status" value="1"/>
</dbReference>
<dbReference type="GO" id="GO:0007219">
    <property type="term" value="P:Notch signaling pathway"/>
    <property type="evidence" value="ECO:0007669"/>
    <property type="project" value="TreeGrafter"/>
</dbReference>
<evidence type="ECO:0000256" key="1">
    <source>
        <dbReference type="PROSITE-ProRule" id="PRU00276"/>
    </source>
</evidence>
<accession>A0A9D4PQN9</accession>
<dbReference type="Gene3D" id="3.40.390.10">
    <property type="entry name" value="Collagenase (Catalytic Domain)"/>
    <property type="match status" value="1"/>
</dbReference>
<evidence type="ECO:0000256" key="2">
    <source>
        <dbReference type="SAM" id="MobiDB-lite"/>
    </source>
</evidence>
<feature type="transmembrane region" description="Helical" evidence="3">
    <location>
        <begin position="12"/>
        <end position="33"/>
    </location>
</feature>
<feature type="active site" evidence="1">
    <location>
        <position position="429"/>
    </location>
</feature>
<comment type="caution">
    <text evidence="1">Lacks conserved residue(s) required for the propagation of feature annotation.</text>
</comment>
<dbReference type="GO" id="GO:0006509">
    <property type="term" value="P:membrane protein ectodomain proteolysis"/>
    <property type="evidence" value="ECO:0007669"/>
    <property type="project" value="TreeGrafter"/>
</dbReference>
<dbReference type="InterPro" id="IPR049038">
    <property type="entry name" value="ADAM10_Cys-rich"/>
</dbReference>
<evidence type="ECO:0000256" key="3">
    <source>
        <dbReference type="SAM" id="Phobius"/>
    </source>
</evidence>
<dbReference type="InterPro" id="IPR051489">
    <property type="entry name" value="ADAM_Metalloproteinase"/>
</dbReference>
<dbReference type="VEuPathDB" id="VectorBase:RSAN_040873"/>
<dbReference type="SUPFAM" id="SSF55486">
    <property type="entry name" value="Metalloproteases ('zincins'), catalytic domain"/>
    <property type="match status" value="1"/>
</dbReference>
<keyword evidence="3" id="KW-1133">Transmembrane helix</keyword>
<feature type="binding site" evidence="1">
    <location>
        <position position="428"/>
    </location>
    <ligand>
        <name>Zn(2+)</name>
        <dbReference type="ChEBI" id="CHEBI:29105"/>
        <note>catalytic</note>
    </ligand>
</feature>
<gene>
    <name evidence="5" type="ORF">HPB52_008017</name>
</gene>
<keyword evidence="3" id="KW-0472">Membrane</keyword>
<feature type="binding site" evidence="1">
    <location>
        <position position="438"/>
    </location>
    <ligand>
        <name>Zn(2+)</name>
        <dbReference type="ChEBI" id="CHEBI:29105"/>
        <note>catalytic</note>
    </ligand>
</feature>
<sequence>MRGRHSMLLSKISYVIIIVMIYISESICSGRVLNRYVRHYEPLSYEPVNIHGRGSRGGRWKRSVGIPGDLDNLQVTFKALNSRVVGGLTKGVFLGRIALSAADGTEEHFHVESASRYLGPDRDPRVHSIIYSARDVVPSGGRCGLYGATETFLSQIRKKHRKDPKEQRRDGKSRRKRSLVESAVKAHGTPSTAATPTEAWKLSSAPLATAESPESRARELGGAGSGGPKRRLNLSLKRVCNVEVVVDHLLFESYLNEEGGERDKALEAITTMVGTHAASATEIFGKTDFEGITGISFEVQRLRINESNSCEGRVRHTNPFCREDLDAAHVLFEMSKINHDSFCVSHMWTYRDFTGGTLGLAYLAESEGPNASERMDPDLVRAQQFHFGANVVKALTYRGSLSLNTGLVTFVNNNVRLTQRDTEVTFAHELGHNFGSPHDYPPKCTPGGTQGNYLMYPSARRGTEPNNLKFSPCSIGNISLVLKELIAGEAISPNCLQEPRGPFCGNKVREKEKSATAATTSASAPTAAATRGRVGRTRRASCGPERSADPGSECREACSFRRMRSLCHKKLQPGALCDDFHGYCDVFQQCRHIDTEGPLTRLQWLVFGNKGFTNLLARHWFLTAMGVVVSAVATVSLLRVCAVYVPSSNPHLRPAKKIAATVRHPLDFISHHIRRR</sequence>
<dbReference type="PANTHER" id="PTHR45702">
    <property type="entry name" value="ADAM10/ADAM17 METALLOPEPTIDASE FAMILY MEMBER"/>
    <property type="match status" value="1"/>
</dbReference>